<evidence type="ECO:0000313" key="1">
    <source>
        <dbReference type="EMBL" id="GGT33290.1"/>
    </source>
</evidence>
<evidence type="ECO:0000313" key="2">
    <source>
        <dbReference type="Proteomes" id="UP000619486"/>
    </source>
</evidence>
<name>A0A918H4U1_9ACTN</name>
<dbReference type="PROSITE" id="PS51257">
    <property type="entry name" value="PROKAR_LIPOPROTEIN"/>
    <property type="match status" value="1"/>
</dbReference>
<dbReference type="RefSeq" id="WP_189201938.1">
    <property type="nucleotide sequence ID" value="NZ_BMQQ01000009.1"/>
</dbReference>
<reference evidence="1" key="1">
    <citation type="journal article" date="2014" name="Int. J. Syst. Evol. Microbiol.">
        <title>Complete genome sequence of Corynebacterium casei LMG S-19264T (=DSM 44701T), isolated from a smear-ripened cheese.</title>
        <authorList>
            <consortium name="US DOE Joint Genome Institute (JGI-PGF)"/>
            <person name="Walter F."/>
            <person name="Albersmeier A."/>
            <person name="Kalinowski J."/>
            <person name="Ruckert C."/>
        </authorList>
    </citation>
    <scope>NUCLEOTIDE SEQUENCE</scope>
    <source>
        <strain evidence="1">JCM 3172</strain>
    </source>
</reference>
<organism evidence="1 2">
    <name type="scientific">Streptomyces purpureus</name>
    <dbReference type="NCBI Taxonomy" id="1951"/>
    <lineage>
        <taxon>Bacteria</taxon>
        <taxon>Bacillati</taxon>
        <taxon>Actinomycetota</taxon>
        <taxon>Actinomycetes</taxon>
        <taxon>Kitasatosporales</taxon>
        <taxon>Streptomycetaceae</taxon>
        <taxon>Streptomyces</taxon>
    </lineage>
</organism>
<proteinExistence type="predicted"/>
<dbReference type="AlphaFoldDB" id="A0A918H4U1"/>
<comment type="caution">
    <text evidence="1">The sequence shown here is derived from an EMBL/GenBank/DDBJ whole genome shotgun (WGS) entry which is preliminary data.</text>
</comment>
<sequence>MMNLRHAVVGGSALLAVLTAAGCSTGGGDRTEGKASAGAPEVIAYEADYPVYDSLDAVVKKADTIVKGTVVSSTVKELMPEVSTEGDPLTNPQAGLSKEEAAEVEPVIITVSKVKVSEVLAGDVKPGDTVEVSQLGGTLGKTTYKEKHTTTLAKNGTEYVLMLADHGSSPYDLLNPEQALYTVDKGGKLRPATGGGFEDAGTVGRLKDRTARMK</sequence>
<dbReference type="EMBL" id="BMQQ01000009">
    <property type="protein sequence ID" value="GGT33290.1"/>
    <property type="molecule type" value="Genomic_DNA"/>
</dbReference>
<protein>
    <recommendedName>
        <fullName evidence="3">Lipoprotein</fullName>
    </recommendedName>
</protein>
<dbReference type="Proteomes" id="UP000619486">
    <property type="component" value="Unassembled WGS sequence"/>
</dbReference>
<keyword evidence="2" id="KW-1185">Reference proteome</keyword>
<reference evidence="1" key="2">
    <citation type="submission" date="2020-09" db="EMBL/GenBank/DDBJ databases">
        <authorList>
            <person name="Sun Q."/>
            <person name="Ohkuma M."/>
        </authorList>
    </citation>
    <scope>NUCLEOTIDE SEQUENCE</scope>
    <source>
        <strain evidence="1">JCM 3172</strain>
    </source>
</reference>
<evidence type="ECO:0008006" key="3">
    <source>
        <dbReference type="Google" id="ProtNLM"/>
    </source>
</evidence>
<accession>A0A918H4U1</accession>
<gene>
    <name evidence="1" type="ORF">GCM10014713_28540</name>
</gene>